<feature type="domain" description="PpiC" evidence="16">
    <location>
        <begin position="258"/>
        <end position="360"/>
    </location>
</feature>
<dbReference type="PROSITE" id="PS50198">
    <property type="entry name" value="PPIC_PPIASE_2"/>
    <property type="match status" value="1"/>
</dbReference>
<dbReference type="AlphaFoldDB" id="A0A844YDQ7"/>
<dbReference type="InterPro" id="IPR046357">
    <property type="entry name" value="PPIase_dom_sf"/>
</dbReference>
<organism evidence="17 18">
    <name type="scientific">Qipengyuania oceanensis</name>
    <dbReference type="NCBI Taxonomy" id="1463597"/>
    <lineage>
        <taxon>Bacteria</taxon>
        <taxon>Pseudomonadati</taxon>
        <taxon>Pseudomonadota</taxon>
        <taxon>Alphaproteobacteria</taxon>
        <taxon>Sphingomonadales</taxon>
        <taxon>Erythrobacteraceae</taxon>
        <taxon>Qipengyuania</taxon>
    </lineage>
</organism>
<keyword evidence="14" id="KW-0697">Rotamase</keyword>
<dbReference type="Gene3D" id="1.10.4030.10">
    <property type="entry name" value="Porin chaperone SurA, peptide-binding domain"/>
    <property type="match status" value="1"/>
</dbReference>
<evidence type="ECO:0000256" key="12">
    <source>
        <dbReference type="ARBA" id="ARBA00040743"/>
    </source>
</evidence>
<evidence type="ECO:0000256" key="14">
    <source>
        <dbReference type="PROSITE-ProRule" id="PRU00278"/>
    </source>
</evidence>
<evidence type="ECO:0000256" key="9">
    <source>
        <dbReference type="ARBA" id="ARBA00030642"/>
    </source>
</evidence>
<keyword evidence="3" id="KW-1003">Cell membrane</keyword>
<evidence type="ECO:0000259" key="16">
    <source>
        <dbReference type="PROSITE" id="PS50198"/>
    </source>
</evidence>
<gene>
    <name evidence="17" type="ORF">GRI48_01895</name>
</gene>
<dbReference type="PANTHER" id="PTHR47529:SF1">
    <property type="entry name" value="PERIPLASMIC CHAPERONE PPID"/>
    <property type="match status" value="1"/>
</dbReference>
<keyword evidence="4" id="KW-0997">Cell inner membrane</keyword>
<dbReference type="InterPro" id="IPR000297">
    <property type="entry name" value="PPIase_PpiC"/>
</dbReference>
<accession>A0A844YDQ7</accession>
<dbReference type="OrthoDB" id="9768393at2"/>
<keyword evidence="6" id="KW-1133">Transmembrane helix</keyword>
<keyword evidence="8" id="KW-0143">Chaperone</keyword>
<keyword evidence="15" id="KW-0732">Signal</keyword>
<keyword evidence="7" id="KW-0472">Membrane</keyword>
<evidence type="ECO:0000256" key="13">
    <source>
        <dbReference type="ARBA" id="ARBA00042775"/>
    </source>
</evidence>
<evidence type="ECO:0000256" key="5">
    <source>
        <dbReference type="ARBA" id="ARBA00022692"/>
    </source>
</evidence>
<dbReference type="PANTHER" id="PTHR47529">
    <property type="entry name" value="PEPTIDYL-PROLYL CIS-TRANS ISOMERASE D"/>
    <property type="match status" value="1"/>
</dbReference>
<dbReference type="InterPro" id="IPR027304">
    <property type="entry name" value="Trigger_fact/SurA_dom_sf"/>
</dbReference>
<dbReference type="EMBL" id="WTYN01000001">
    <property type="protein sequence ID" value="MXO61753.1"/>
    <property type="molecule type" value="Genomic_DNA"/>
</dbReference>
<comment type="similarity">
    <text evidence="11">Belongs to the PpiD chaperone family.</text>
</comment>
<proteinExistence type="inferred from homology"/>
<keyword evidence="5" id="KW-0812">Transmembrane</keyword>
<evidence type="ECO:0000256" key="3">
    <source>
        <dbReference type="ARBA" id="ARBA00022475"/>
    </source>
</evidence>
<protein>
    <recommendedName>
        <fullName evidence="2">Parvulin-like PPIase</fullName>
    </recommendedName>
    <alternativeName>
        <fullName evidence="9">Peptidyl-prolyl cis-trans isomerase plp</fullName>
    </alternativeName>
    <alternativeName>
        <fullName evidence="12">Periplasmic chaperone PpiD</fullName>
    </alternativeName>
    <alternativeName>
        <fullName evidence="13">Periplasmic folding chaperone</fullName>
    </alternativeName>
    <alternativeName>
        <fullName evidence="10">Rotamase plp</fullName>
    </alternativeName>
</protein>
<evidence type="ECO:0000313" key="18">
    <source>
        <dbReference type="Proteomes" id="UP000445582"/>
    </source>
</evidence>
<evidence type="ECO:0000313" key="17">
    <source>
        <dbReference type="EMBL" id="MXO61753.1"/>
    </source>
</evidence>
<keyword evidence="14 17" id="KW-0413">Isomerase</keyword>
<dbReference type="GO" id="GO:0005886">
    <property type="term" value="C:plasma membrane"/>
    <property type="evidence" value="ECO:0007669"/>
    <property type="project" value="UniProtKB-SubCell"/>
</dbReference>
<feature type="chain" id="PRO_5032383489" description="Parvulin-like PPIase" evidence="15">
    <location>
        <begin position="31"/>
        <end position="645"/>
    </location>
</feature>
<sequence length="645" mass="68819">MIHFFRRFFQSKVGLGITFAFLALIAFAFASSDVANTGTFGGVAGGNRVAVVGDTKIGTADLSRAATSAVNQMRQENPTMSIQAFVQQGGLEEVLDSLINRTAIREYAQKYGLRAGANLINSEIIGIPAFRGPDGNFSQTAYQNALAQQGLSDAVVREDIASSLYAQQLLVPASYAATMPEPMARRYAALLRERRQGAIATLPSAAYAPKGDPTAAQLQAFYQSNRSDFIRPERRVIRYATFGTDALDGSIEPTDNEIAARYERDKAQYAASETRTLTQIIVPTEAGANALRQQLAGGGSIDQVARSAGFSTAQIGPIGKAAYQQQSSKPVADAVFGAAGGSVAPIARSGLGYHVVKVDSVARTGQRSLADARSEIAESVRAEKRRAAISDLSARVEEEIDQGIALSDMAKQLGAKIETTRPLTGDGRVYGATDETAPEILAPALGTAFQMQEGEPQLAEVVPGQTFLIYEVSEITESAAAPLAEIREQVVNRWRTKEGSTRARAAADRVLARLREGKTLAAAVAEEKVTVPGVDRVDFNREQLTQMFQGRVPSPLALMFSMAQGTAKKLQAPGANGWFVVDLDKISAEPLATDDPLIARARAELSQAVGAEYAEQLGIAMRKEIGAERNADAIEAVRKQLAGES</sequence>
<dbReference type="RefSeq" id="WP_160670606.1">
    <property type="nucleotide sequence ID" value="NZ_WTYN01000001.1"/>
</dbReference>
<comment type="subcellular location">
    <subcellularLocation>
        <location evidence="1">Cell inner membrane</location>
        <topology evidence="1">Single-pass type II membrane protein</topology>
        <orientation evidence="1">Periplasmic side</orientation>
    </subcellularLocation>
</comment>
<evidence type="ECO:0000256" key="2">
    <source>
        <dbReference type="ARBA" id="ARBA00018370"/>
    </source>
</evidence>
<evidence type="ECO:0000256" key="7">
    <source>
        <dbReference type="ARBA" id="ARBA00023136"/>
    </source>
</evidence>
<keyword evidence="18" id="KW-1185">Reference proteome</keyword>
<reference evidence="17 18" key="1">
    <citation type="submission" date="2019-12" db="EMBL/GenBank/DDBJ databases">
        <title>Genomic-based taxomic classification of the family Erythrobacteraceae.</title>
        <authorList>
            <person name="Xu L."/>
        </authorList>
    </citation>
    <scope>NUCLEOTIDE SEQUENCE [LARGE SCALE GENOMIC DNA]</scope>
    <source>
        <strain evidence="17 18">MCCC 1A09965</strain>
    </source>
</reference>
<dbReference type="GO" id="GO:0003755">
    <property type="term" value="F:peptidyl-prolyl cis-trans isomerase activity"/>
    <property type="evidence" value="ECO:0007669"/>
    <property type="project" value="UniProtKB-KW"/>
</dbReference>
<feature type="signal peptide" evidence="15">
    <location>
        <begin position="1"/>
        <end position="30"/>
    </location>
</feature>
<evidence type="ECO:0000256" key="4">
    <source>
        <dbReference type="ARBA" id="ARBA00022519"/>
    </source>
</evidence>
<name>A0A844YDQ7_9SPHN</name>
<dbReference type="Gene3D" id="3.10.50.40">
    <property type="match status" value="1"/>
</dbReference>
<evidence type="ECO:0000256" key="10">
    <source>
        <dbReference type="ARBA" id="ARBA00031484"/>
    </source>
</evidence>
<dbReference type="SUPFAM" id="SSF54534">
    <property type="entry name" value="FKBP-like"/>
    <property type="match status" value="1"/>
</dbReference>
<dbReference type="SUPFAM" id="SSF109998">
    <property type="entry name" value="Triger factor/SurA peptide-binding domain-like"/>
    <property type="match status" value="1"/>
</dbReference>
<dbReference type="Pfam" id="PF13624">
    <property type="entry name" value="SurA_N_3"/>
    <property type="match status" value="1"/>
</dbReference>
<dbReference type="InterPro" id="IPR052029">
    <property type="entry name" value="PpiD_chaperone"/>
</dbReference>
<evidence type="ECO:0000256" key="11">
    <source>
        <dbReference type="ARBA" id="ARBA00038408"/>
    </source>
</evidence>
<evidence type="ECO:0000256" key="15">
    <source>
        <dbReference type="SAM" id="SignalP"/>
    </source>
</evidence>
<evidence type="ECO:0000256" key="6">
    <source>
        <dbReference type="ARBA" id="ARBA00022989"/>
    </source>
</evidence>
<evidence type="ECO:0000256" key="1">
    <source>
        <dbReference type="ARBA" id="ARBA00004382"/>
    </source>
</evidence>
<comment type="caution">
    <text evidence="17">The sequence shown here is derived from an EMBL/GenBank/DDBJ whole genome shotgun (WGS) entry which is preliminary data.</text>
</comment>
<evidence type="ECO:0000256" key="8">
    <source>
        <dbReference type="ARBA" id="ARBA00023186"/>
    </source>
</evidence>
<dbReference type="Proteomes" id="UP000445582">
    <property type="component" value="Unassembled WGS sequence"/>
</dbReference>
<dbReference type="Pfam" id="PF13145">
    <property type="entry name" value="Rotamase_2"/>
    <property type="match status" value="1"/>
</dbReference>